<dbReference type="InterPro" id="IPR029058">
    <property type="entry name" value="AB_hydrolase_fold"/>
</dbReference>
<dbReference type="InterPro" id="IPR000639">
    <property type="entry name" value="Epox_hydrolase-like"/>
</dbReference>
<name>A0A0A7PF01_9SPHN</name>
<feature type="domain" description="AB hydrolase-1" evidence="1">
    <location>
        <begin position="65"/>
        <end position="225"/>
    </location>
</feature>
<evidence type="ECO:0000259" key="1">
    <source>
        <dbReference type="Pfam" id="PF00561"/>
    </source>
</evidence>
<dbReference type="Gene3D" id="3.40.50.1820">
    <property type="entry name" value="alpha/beta hydrolase"/>
    <property type="match status" value="1"/>
</dbReference>
<keyword evidence="3" id="KW-1185">Reference proteome</keyword>
<protein>
    <submittedName>
        <fullName evidence="2">Alpha/beta hydrolase fold protein</fullName>
    </submittedName>
</protein>
<sequence>MTLFQNTDRRGFLAQALAGSAATMVLAVPESTIAAAPADFGPLKHVRTSLLDIAYAEVGPASGAPVLLIHGWPYDIHTYADVAQILGAQGYRVLVPYLRGYGATRFLSDGTLRNGQQAAFSVDALDFLDALGISQAIVGGCDWGARTACILAALYPERVRALVSVSGYLIGSQAAGAKPLSPEAERRWWYQYYFATERGRQGYAANTREFARLIWETASPHWAFDDAVFARSAAALANPDHVAISIHNYRWRLGLAEGEARYDAIEAKLATFPTIAVPTITLEGDDNGAPHPVPQDYRAKFTGLYEHRTSEGGIGHNLPQEAPQDFARAVVDADRMAGR</sequence>
<dbReference type="SUPFAM" id="SSF53474">
    <property type="entry name" value="alpha/beta-Hydrolases"/>
    <property type="match status" value="1"/>
</dbReference>
<dbReference type="InterPro" id="IPR006311">
    <property type="entry name" value="TAT_signal"/>
</dbReference>
<organism evidence="2 3">
    <name type="scientific">Sphingopyxis fribergensis</name>
    <dbReference type="NCBI Taxonomy" id="1515612"/>
    <lineage>
        <taxon>Bacteria</taxon>
        <taxon>Pseudomonadati</taxon>
        <taxon>Pseudomonadota</taxon>
        <taxon>Alphaproteobacteria</taxon>
        <taxon>Sphingomonadales</taxon>
        <taxon>Sphingomonadaceae</taxon>
        <taxon>Sphingopyxis</taxon>
    </lineage>
</organism>
<evidence type="ECO:0000313" key="2">
    <source>
        <dbReference type="EMBL" id="AJA08554.1"/>
    </source>
</evidence>
<dbReference type="RefSeq" id="WP_081997538.1">
    <property type="nucleotide sequence ID" value="NZ_CP009122.1"/>
</dbReference>
<accession>A0A0A7PF01</accession>
<dbReference type="AlphaFoldDB" id="A0A0A7PF01"/>
<dbReference type="EMBL" id="CP009122">
    <property type="protein sequence ID" value="AJA08554.1"/>
    <property type="molecule type" value="Genomic_DNA"/>
</dbReference>
<gene>
    <name evidence="2" type="ORF">SKP52_08175</name>
</gene>
<dbReference type="InterPro" id="IPR050266">
    <property type="entry name" value="AB_hydrolase_sf"/>
</dbReference>
<dbReference type="Pfam" id="PF00561">
    <property type="entry name" value="Abhydrolase_1"/>
    <property type="match status" value="1"/>
</dbReference>
<dbReference type="PANTHER" id="PTHR43798">
    <property type="entry name" value="MONOACYLGLYCEROL LIPASE"/>
    <property type="match status" value="1"/>
</dbReference>
<dbReference type="GO" id="GO:0016787">
    <property type="term" value="F:hydrolase activity"/>
    <property type="evidence" value="ECO:0007669"/>
    <property type="project" value="UniProtKB-KW"/>
</dbReference>
<evidence type="ECO:0000313" key="3">
    <source>
        <dbReference type="Proteomes" id="UP000030907"/>
    </source>
</evidence>
<dbReference type="PRINTS" id="PR00412">
    <property type="entry name" value="EPOXHYDRLASE"/>
</dbReference>
<dbReference type="HOGENOM" id="CLU_020336_16_1_5"/>
<dbReference type="STRING" id="1515612.SKP52_08175"/>
<dbReference type="PROSITE" id="PS51318">
    <property type="entry name" value="TAT"/>
    <property type="match status" value="1"/>
</dbReference>
<dbReference type="InterPro" id="IPR000073">
    <property type="entry name" value="AB_hydrolase_1"/>
</dbReference>
<keyword evidence="2" id="KW-0378">Hydrolase</keyword>
<dbReference type="KEGG" id="sphk:SKP52_08175"/>
<dbReference type="Proteomes" id="UP000030907">
    <property type="component" value="Chromosome"/>
</dbReference>
<reference evidence="2 3" key="1">
    <citation type="journal article" date="2015" name="Int. J. Syst. Evol. Microbiol.">
        <title>Description of Sphingopyxis fribergensis sp. nov. - a soil bacterium with the ability to degrade styrene and phenylacetic acid.</title>
        <authorList>
            <person name="Oelschlagel M."/>
            <person name="Ruckert C."/>
            <person name="Kalinowski J."/>
            <person name="Schmidt G."/>
            <person name="Schlomann M."/>
            <person name="Tischler D."/>
        </authorList>
    </citation>
    <scope>NUCLEOTIDE SEQUENCE [LARGE SCALE GENOMIC DNA]</scope>
    <source>
        <strain evidence="2 3">Kp5.2</strain>
    </source>
</reference>
<proteinExistence type="predicted"/>